<evidence type="ECO:0000256" key="5">
    <source>
        <dbReference type="ARBA" id="ARBA00023136"/>
    </source>
</evidence>
<dbReference type="InterPro" id="IPR005829">
    <property type="entry name" value="Sugar_transporter_CS"/>
</dbReference>
<dbReference type="PANTHER" id="PTHR48022:SF64">
    <property type="entry name" value="MAJOR FACILITATOR SUPERFAMILY (MFS) PROFILE DOMAIN-CONTAINING PROTEIN"/>
    <property type="match status" value="1"/>
</dbReference>
<dbReference type="Proteomes" id="UP000030671">
    <property type="component" value="Unassembled WGS sequence"/>
</dbReference>
<dbReference type="FunFam" id="1.20.1250.20:FF:000117">
    <property type="entry name" value="MFS hexose transporter"/>
    <property type="match status" value="1"/>
</dbReference>
<dbReference type="Gene3D" id="1.20.1250.20">
    <property type="entry name" value="MFS general substrate transporter like domains"/>
    <property type="match status" value="1"/>
</dbReference>
<feature type="transmembrane region" description="Helical" evidence="6">
    <location>
        <begin position="128"/>
        <end position="149"/>
    </location>
</feature>
<feature type="transmembrane region" description="Helical" evidence="6">
    <location>
        <begin position="325"/>
        <end position="342"/>
    </location>
</feature>
<evidence type="ECO:0000256" key="6">
    <source>
        <dbReference type="SAM" id="Phobius"/>
    </source>
</evidence>
<evidence type="ECO:0000256" key="4">
    <source>
        <dbReference type="ARBA" id="ARBA00022989"/>
    </source>
</evidence>
<feature type="transmembrane region" description="Helical" evidence="6">
    <location>
        <begin position="97"/>
        <end position="116"/>
    </location>
</feature>
<dbReference type="OrthoDB" id="6133115at2759"/>
<keyword evidence="3 6" id="KW-0812">Transmembrane</keyword>
<feature type="transmembrane region" description="Helical" evidence="6">
    <location>
        <begin position="285"/>
        <end position="305"/>
    </location>
</feature>
<keyword evidence="8" id="KW-0813">Transport</keyword>
<dbReference type="InterPro" id="IPR005828">
    <property type="entry name" value="MFS_sugar_transport-like"/>
</dbReference>
<keyword evidence="8" id="KW-0762">Sugar transport</keyword>
<dbReference type="GO" id="GO:0005351">
    <property type="term" value="F:carbohydrate:proton symporter activity"/>
    <property type="evidence" value="ECO:0007669"/>
    <property type="project" value="TreeGrafter"/>
</dbReference>
<dbReference type="KEGG" id="hir:HETIRDRAFT_55094"/>
<feature type="transmembrane region" description="Helical" evidence="6">
    <location>
        <begin position="384"/>
        <end position="408"/>
    </location>
</feature>
<evidence type="ECO:0000256" key="3">
    <source>
        <dbReference type="ARBA" id="ARBA00022692"/>
    </source>
</evidence>
<keyword evidence="4 6" id="KW-1133">Transmembrane helix</keyword>
<protein>
    <submittedName>
        <fullName evidence="8">MFS sugar transporter</fullName>
    </submittedName>
</protein>
<dbReference type="InterPro" id="IPR036259">
    <property type="entry name" value="MFS_trans_sf"/>
</dbReference>
<dbReference type="InParanoid" id="W4KCH3"/>
<dbReference type="EMBL" id="KI925457">
    <property type="protein sequence ID" value="ETW83040.1"/>
    <property type="molecule type" value="Genomic_DNA"/>
</dbReference>
<dbReference type="HOGENOM" id="CLU_001265_30_13_1"/>
<dbReference type="InterPro" id="IPR050360">
    <property type="entry name" value="MFS_Sugar_Transporters"/>
</dbReference>
<evidence type="ECO:0000259" key="7">
    <source>
        <dbReference type="PROSITE" id="PS50850"/>
    </source>
</evidence>
<feature type="transmembrane region" description="Helical" evidence="6">
    <location>
        <begin position="349"/>
        <end position="372"/>
    </location>
</feature>
<organism evidence="8 9">
    <name type="scientific">Heterobasidion irregulare (strain TC 32-1)</name>
    <dbReference type="NCBI Taxonomy" id="747525"/>
    <lineage>
        <taxon>Eukaryota</taxon>
        <taxon>Fungi</taxon>
        <taxon>Dikarya</taxon>
        <taxon>Basidiomycota</taxon>
        <taxon>Agaricomycotina</taxon>
        <taxon>Agaricomycetes</taxon>
        <taxon>Russulales</taxon>
        <taxon>Bondarzewiaceae</taxon>
        <taxon>Heterobasidion</taxon>
        <taxon>Heterobasidion annosum species complex</taxon>
    </lineage>
</organism>
<accession>W4KCH3</accession>
<feature type="transmembrane region" description="Helical" evidence="6">
    <location>
        <begin position="24"/>
        <end position="47"/>
    </location>
</feature>
<dbReference type="GeneID" id="20678326"/>
<sequence>MSQPEWTVADFIYRGWWWNNRGILLLNVYLLLPLLTSTVNGLDSSLVNGLQILPAWQDQFGHPKGKALGLINSAQMIGGLVGLPFTPFCSDKFGRRATLFIGSLFMLGGVAMQSTANTVGRFVGARVLIGSGLTFGTNAAPLLITELAYPTQARRGKLTSIYNASWYMGSIIAAWTCFGAFNGAPNSLWSWRIPTLIQALGPLLQVCLIWLIPESPRWLVSSGREGQAARILANLHANGFDERDPLVIFEMAQIRHALNMEKEISNSTSIKALFSTPGNRKRMRLIVGIALFSQWSGSGLVSYYINLVLEGVGITSTSTKAAINGGLQIWNLTAAMTGALLIDRLGRRTLFIISNAGMLIAFSIWTLTTALFDTIDSAPAARATIPLIFVFYLFYDVAYTPMLVAYTLEILPYTIRAKGFALMNLTVSLTLAFNQFINPWALEAIGWKYYLVYCGWLGLELIFVLIYVVETRGRTLEETAALFDGEDRPADLVQMGGEAATMTMSRGAVAIESRRETPTYVRPEKRLTGESHELRMTRSTFEMDRWGESSGTHAL</sequence>
<evidence type="ECO:0000313" key="8">
    <source>
        <dbReference type="EMBL" id="ETW83040.1"/>
    </source>
</evidence>
<name>W4KCH3_HETIT</name>
<comment type="similarity">
    <text evidence="2">Belongs to the major facilitator superfamily. Sugar transporter (TC 2.A.1.1) family.</text>
</comment>
<dbReference type="SUPFAM" id="SSF103473">
    <property type="entry name" value="MFS general substrate transporter"/>
    <property type="match status" value="1"/>
</dbReference>
<dbReference type="eggNOG" id="KOG0254">
    <property type="taxonomic scope" value="Eukaryota"/>
</dbReference>
<feature type="transmembrane region" description="Helical" evidence="6">
    <location>
        <begin position="449"/>
        <end position="469"/>
    </location>
</feature>
<evidence type="ECO:0000313" key="9">
    <source>
        <dbReference type="Proteomes" id="UP000030671"/>
    </source>
</evidence>
<keyword evidence="5 6" id="KW-0472">Membrane</keyword>
<dbReference type="RefSeq" id="XP_009544664.1">
    <property type="nucleotide sequence ID" value="XM_009546369.1"/>
</dbReference>
<feature type="domain" description="Major facilitator superfamily (MFS) profile" evidence="7">
    <location>
        <begin position="29"/>
        <end position="472"/>
    </location>
</feature>
<dbReference type="PROSITE" id="PS00216">
    <property type="entry name" value="SUGAR_TRANSPORT_1"/>
    <property type="match status" value="1"/>
</dbReference>
<keyword evidence="9" id="KW-1185">Reference proteome</keyword>
<dbReference type="Pfam" id="PF00083">
    <property type="entry name" value="Sugar_tr"/>
    <property type="match status" value="1"/>
</dbReference>
<dbReference type="PANTHER" id="PTHR48022">
    <property type="entry name" value="PLASTIDIC GLUCOSE TRANSPORTER 4"/>
    <property type="match status" value="1"/>
</dbReference>
<evidence type="ECO:0000256" key="1">
    <source>
        <dbReference type="ARBA" id="ARBA00004141"/>
    </source>
</evidence>
<dbReference type="PROSITE" id="PS50850">
    <property type="entry name" value="MFS"/>
    <property type="match status" value="1"/>
</dbReference>
<gene>
    <name evidence="8" type="ORF">HETIRDRAFT_55094</name>
</gene>
<comment type="subcellular location">
    <subcellularLocation>
        <location evidence="1">Membrane</location>
        <topology evidence="1">Multi-pass membrane protein</topology>
    </subcellularLocation>
</comment>
<dbReference type="AlphaFoldDB" id="W4KCH3"/>
<dbReference type="GO" id="GO:0016020">
    <property type="term" value="C:membrane"/>
    <property type="evidence" value="ECO:0007669"/>
    <property type="project" value="UniProtKB-SubCell"/>
</dbReference>
<feature type="transmembrane region" description="Helical" evidence="6">
    <location>
        <begin position="161"/>
        <end position="181"/>
    </location>
</feature>
<proteinExistence type="inferred from homology"/>
<dbReference type="InterPro" id="IPR020846">
    <property type="entry name" value="MFS_dom"/>
</dbReference>
<reference evidence="8 9" key="1">
    <citation type="journal article" date="2012" name="New Phytol.">
        <title>Insight into trade-off between wood decay and parasitism from the genome of a fungal forest pathogen.</title>
        <authorList>
            <person name="Olson A."/>
            <person name="Aerts A."/>
            <person name="Asiegbu F."/>
            <person name="Belbahri L."/>
            <person name="Bouzid O."/>
            <person name="Broberg A."/>
            <person name="Canback B."/>
            <person name="Coutinho P.M."/>
            <person name="Cullen D."/>
            <person name="Dalman K."/>
            <person name="Deflorio G."/>
            <person name="van Diepen L.T."/>
            <person name="Dunand C."/>
            <person name="Duplessis S."/>
            <person name="Durling M."/>
            <person name="Gonthier P."/>
            <person name="Grimwood J."/>
            <person name="Fossdal C.G."/>
            <person name="Hansson D."/>
            <person name="Henrissat B."/>
            <person name="Hietala A."/>
            <person name="Himmelstrand K."/>
            <person name="Hoffmeister D."/>
            <person name="Hogberg N."/>
            <person name="James T.Y."/>
            <person name="Karlsson M."/>
            <person name="Kohler A."/>
            <person name="Kues U."/>
            <person name="Lee Y.H."/>
            <person name="Lin Y.C."/>
            <person name="Lind M."/>
            <person name="Lindquist E."/>
            <person name="Lombard V."/>
            <person name="Lucas S."/>
            <person name="Lunden K."/>
            <person name="Morin E."/>
            <person name="Murat C."/>
            <person name="Park J."/>
            <person name="Raffaello T."/>
            <person name="Rouze P."/>
            <person name="Salamov A."/>
            <person name="Schmutz J."/>
            <person name="Solheim H."/>
            <person name="Stahlberg J."/>
            <person name="Velez H."/>
            <person name="de Vries R.P."/>
            <person name="Wiebenga A."/>
            <person name="Woodward S."/>
            <person name="Yakovlev I."/>
            <person name="Garbelotto M."/>
            <person name="Martin F."/>
            <person name="Grigoriev I.V."/>
            <person name="Stenlid J."/>
        </authorList>
    </citation>
    <scope>NUCLEOTIDE SEQUENCE [LARGE SCALE GENOMIC DNA]</scope>
    <source>
        <strain evidence="8 9">TC 32-1</strain>
    </source>
</reference>
<feature type="transmembrane region" description="Helical" evidence="6">
    <location>
        <begin position="420"/>
        <end position="437"/>
    </location>
</feature>
<evidence type="ECO:0000256" key="2">
    <source>
        <dbReference type="ARBA" id="ARBA00010992"/>
    </source>
</evidence>